<evidence type="ECO:0000256" key="4">
    <source>
        <dbReference type="ARBA" id="ARBA00023242"/>
    </source>
</evidence>
<proteinExistence type="predicted"/>
<evidence type="ECO:0000313" key="6">
    <source>
        <dbReference type="EMBL" id="KAL1110612.1"/>
    </source>
</evidence>
<protein>
    <recommendedName>
        <fullName evidence="5">CDAN1-interacting nuclease 1</fullName>
    </recommendedName>
</protein>
<dbReference type="Proteomes" id="UP001558652">
    <property type="component" value="Unassembled WGS sequence"/>
</dbReference>
<dbReference type="EMBL" id="JBFDAA010000022">
    <property type="protein sequence ID" value="KAL1110612.1"/>
    <property type="molecule type" value="Genomic_DNA"/>
</dbReference>
<evidence type="ECO:0000256" key="5">
    <source>
        <dbReference type="ARBA" id="ARBA00023480"/>
    </source>
</evidence>
<feature type="non-terminal residue" evidence="6">
    <location>
        <position position="1"/>
    </location>
</feature>
<comment type="subcellular location">
    <subcellularLocation>
        <location evidence="2">Cytoplasm</location>
    </subcellularLocation>
    <subcellularLocation>
        <location evidence="1">Nucleus</location>
    </subcellularLocation>
</comment>
<gene>
    <name evidence="6" type="ORF">AAG570_008140</name>
</gene>
<dbReference type="GO" id="GO:0005634">
    <property type="term" value="C:nucleus"/>
    <property type="evidence" value="ECO:0007669"/>
    <property type="project" value="UniProtKB-SubCell"/>
</dbReference>
<keyword evidence="4" id="KW-0539">Nucleus</keyword>
<dbReference type="InterPro" id="IPR029404">
    <property type="entry name" value="CDIN1"/>
</dbReference>
<keyword evidence="7" id="KW-1185">Reference proteome</keyword>
<dbReference type="PANTHER" id="PTHR31661">
    <property type="entry name" value="SIMILAR TO CDNA SEQUENCE BC052040"/>
    <property type="match status" value="1"/>
</dbReference>
<reference evidence="6 7" key="1">
    <citation type="submission" date="2024-07" db="EMBL/GenBank/DDBJ databases">
        <title>Chromosome-level genome assembly of the water stick insect Ranatra chinensis (Heteroptera: Nepidae).</title>
        <authorList>
            <person name="Liu X."/>
        </authorList>
    </citation>
    <scope>NUCLEOTIDE SEQUENCE [LARGE SCALE GENOMIC DNA]</scope>
    <source>
        <strain evidence="6">Cailab_2021Rc</strain>
        <tissue evidence="6">Muscle</tissue>
    </source>
</reference>
<comment type="caution">
    <text evidence="6">The sequence shown here is derived from an EMBL/GenBank/DDBJ whole genome shotgun (WGS) entry which is preliminary data.</text>
</comment>
<dbReference type="AlphaFoldDB" id="A0ABD0XTV2"/>
<dbReference type="Pfam" id="PF14811">
    <property type="entry name" value="TPD"/>
    <property type="match status" value="1"/>
</dbReference>
<organism evidence="6 7">
    <name type="scientific">Ranatra chinensis</name>
    <dbReference type="NCBI Taxonomy" id="642074"/>
    <lineage>
        <taxon>Eukaryota</taxon>
        <taxon>Metazoa</taxon>
        <taxon>Ecdysozoa</taxon>
        <taxon>Arthropoda</taxon>
        <taxon>Hexapoda</taxon>
        <taxon>Insecta</taxon>
        <taxon>Pterygota</taxon>
        <taxon>Neoptera</taxon>
        <taxon>Paraneoptera</taxon>
        <taxon>Hemiptera</taxon>
        <taxon>Heteroptera</taxon>
        <taxon>Panheteroptera</taxon>
        <taxon>Nepomorpha</taxon>
        <taxon>Nepidae</taxon>
        <taxon>Ranatrinae</taxon>
        <taxon>Ranatra</taxon>
    </lineage>
</organism>
<sequence>IGKEHEIRLENCLSEKGVTFKTETTLREKGYDKTPDILLDMPIAADNFVIHWIESKALFADDKSHRQYANNQYLSYFNRFGTGLVIYWCGYVKSIIEIDEYKNKFLVKQEFPEIVPFNPDLIPI</sequence>
<name>A0ABD0XTV2_9HEMI</name>
<accession>A0ABD0XTV2</accession>
<evidence type="ECO:0000256" key="1">
    <source>
        <dbReference type="ARBA" id="ARBA00004123"/>
    </source>
</evidence>
<evidence type="ECO:0000256" key="2">
    <source>
        <dbReference type="ARBA" id="ARBA00004496"/>
    </source>
</evidence>
<dbReference type="GO" id="GO:0005737">
    <property type="term" value="C:cytoplasm"/>
    <property type="evidence" value="ECO:0007669"/>
    <property type="project" value="UniProtKB-SubCell"/>
</dbReference>
<keyword evidence="3" id="KW-0963">Cytoplasm</keyword>
<evidence type="ECO:0000256" key="3">
    <source>
        <dbReference type="ARBA" id="ARBA00022490"/>
    </source>
</evidence>
<evidence type="ECO:0000313" key="7">
    <source>
        <dbReference type="Proteomes" id="UP001558652"/>
    </source>
</evidence>
<dbReference type="PANTHER" id="PTHR31661:SF1">
    <property type="entry name" value="CDAN1-INTERACTING NUCLEASE 1"/>
    <property type="match status" value="1"/>
</dbReference>